<gene>
    <name evidence="2" type="ORF">MMOR_10860</name>
</gene>
<dbReference type="InterPro" id="IPR050625">
    <property type="entry name" value="ParA/MinD_ATPase"/>
</dbReference>
<organism evidence="2 3">
    <name type="scientific">Mycolicibacterium moriokaense</name>
    <dbReference type="NCBI Taxonomy" id="39691"/>
    <lineage>
        <taxon>Bacteria</taxon>
        <taxon>Bacillati</taxon>
        <taxon>Actinomycetota</taxon>
        <taxon>Actinomycetes</taxon>
        <taxon>Mycobacteriales</taxon>
        <taxon>Mycobacteriaceae</taxon>
        <taxon>Mycolicibacterium</taxon>
    </lineage>
</organism>
<dbReference type="Pfam" id="PF26563">
    <property type="entry name" value="Rv3660c_N"/>
    <property type="match status" value="1"/>
</dbReference>
<protein>
    <submittedName>
        <fullName evidence="2">ATPase AAA</fullName>
    </submittedName>
</protein>
<dbReference type="Proteomes" id="UP000466681">
    <property type="component" value="Chromosome"/>
</dbReference>
<dbReference type="InterPro" id="IPR059050">
    <property type="entry name" value="Rv3660c_N"/>
</dbReference>
<dbReference type="GO" id="GO:0009898">
    <property type="term" value="C:cytoplasmic side of plasma membrane"/>
    <property type="evidence" value="ECO:0007669"/>
    <property type="project" value="TreeGrafter"/>
</dbReference>
<dbReference type="InterPro" id="IPR022521">
    <property type="entry name" value="Rv3660c"/>
</dbReference>
<name>A0AAD1M5C3_9MYCO</name>
<dbReference type="SUPFAM" id="SSF52540">
    <property type="entry name" value="P-loop containing nucleoside triphosphate hydrolases"/>
    <property type="match status" value="1"/>
</dbReference>
<dbReference type="KEGG" id="mmor:MMOR_10860"/>
<dbReference type="GO" id="GO:0016887">
    <property type="term" value="F:ATP hydrolysis activity"/>
    <property type="evidence" value="ECO:0007669"/>
    <property type="project" value="TreeGrafter"/>
</dbReference>
<dbReference type="GO" id="GO:0051782">
    <property type="term" value="P:negative regulation of cell division"/>
    <property type="evidence" value="ECO:0007669"/>
    <property type="project" value="TreeGrafter"/>
</dbReference>
<feature type="domain" description="Rv3660c-like CheY-like N-terminal" evidence="1">
    <location>
        <begin position="11"/>
        <end position="114"/>
    </location>
</feature>
<dbReference type="PANTHER" id="PTHR43384">
    <property type="entry name" value="SEPTUM SITE-DETERMINING PROTEIN MIND HOMOLOG, CHLOROPLASTIC-RELATED"/>
    <property type="match status" value="1"/>
</dbReference>
<reference evidence="2 3" key="1">
    <citation type="journal article" date="2019" name="Emerg. Microbes Infect.">
        <title>Comprehensive subspecies identification of 175 nontuberculous mycobacteria species based on 7547 genomic profiles.</title>
        <authorList>
            <person name="Matsumoto Y."/>
            <person name="Kinjo T."/>
            <person name="Motooka D."/>
            <person name="Nabeya D."/>
            <person name="Jung N."/>
            <person name="Uechi K."/>
            <person name="Horii T."/>
            <person name="Iida T."/>
            <person name="Fujita J."/>
            <person name="Nakamura S."/>
        </authorList>
    </citation>
    <scope>NUCLEOTIDE SEQUENCE [LARGE SCALE GENOMIC DNA]</scope>
    <source>
        <strain evidence="2 3">JCM 6375</strain>
    </source>
</reference>
<dbReference type="RefSeq" id="WP_083155265.1">
    <property type="nucleotide sequence ID" value="NZ_AP022560.1"/>
</dbReference>
<dbReference type="GO" id="GO:0005524">
    <property type="term" value="F:ATP binding"/>
    <property type="evidence" value="ECO:0007669"/>
    <property type="project" value="TreeGrafter"/>
</dbReference>
<dbReference type="PANTHER" id="PTHR43384:SF11">
    <property type="entry name" value="SEPTUM SITE DETERMINING PROTEIN"/>
    <property type="match status" value="1"/>
</dbReference>
<dbReference type="Gene3D" id="3.40.50.300">
    <property type="entry name" value="P-loop containing nucleotide triphosphate hydrolases"/>
    <property type="match status" value="1"/>
</dbReference>
<evidence type="ECO:0000259" key="1">
    <source>
        <dbReference type="Pfam" id="PF26563"/>
    </source>
</evidence>
<accession>A0AAD1M5C3</accession>
<evidence type="ECO:0000313" key="3">
    <source>
        <dbReference type="Proteomes" id="UP000466681"/>
    </source>
</evidence>
<proteinExistence type="predicted"/>
<dbReference type="EMBL" id="AP022560">
    <property type="protein sequence ID" value="BBX00150.1"/>
    <property type="molecule type" value="Genomic_DNA"/>
</dbReference>
<dbReference type="GO" id="GO:0005829">
    <property type="term" value="C:cytosol"/>
    <property type="evidence" value="ECO:0007669"/>
    <property type="project" value="TreeGrafter"/>
</dbReference>
<dbReference type="InterPro" id="IPR027417">
    <property type="entry name" value="P-loop_NTPase"/>
</dbReference>
<dbReference type="NCBIfam" id="TIGR03815">
    <property type="entry name" value="CpaE_hom_Actino"/>
    <property type="match status" value="1"/>
</dbReference>
<keyword evidence="3" id="KW-1185">Reference proteome</keyword>
<sequence length="357" mass="36006">MGATAGILALIGDPDLRDDVDRISAAAGVQVVHASEPSGRSAWTGAGAVLLDREAAHRCARRGLPRRGRVILLTQAQPGSAEFQAAIAVGAQHVLVLPAHEGELMAELSEAAEDALSDGRRGPVVAVLAGRGGAGASVFAAALAQKASDATDALLIDADPWSGGIDLLLGIEADPGLRWHDLTLQGGRLHYAALRDSLPRHRGVSVLSGGRGDGGIEAAPLGAVIDAGSRGGATVVCDVPRAATPATETALESADLVIVVTPADVRSCAATEGVARWVSTVNPNVGVVVRGPAPGGLRSRDVAAIVGLPLLAAMRPQPGIAAALDRGGLQLSRRSPLATAARRVMAVLQQHPAAGAA</sequence>
<dbReference type="AlphaFoldDB" id="A0AAD1M5C3"/>
<evidence type="ECO:0000313" key="2">
    <source>
        <dbReference type="EMBL" id="BBX00150.1"/>
    </source>
</evidence>